<dbReference type="InterPro" id="IPR042178">
    <property type="entry name" value="Serpin_sf_1"/>
</dbReference>
<dbReference type="Gene3D" id="3.30.497.10">
    <property type="entry name" value="Antithrombin, subunit I, domain 2"/>
    <property type="match status" value="1"/>
</dbReference>
<dbReference type="Pfam" id="PF00079">
    <property type="entry name" value="Serpin"/>
    <property type="match status" value="1"/>
</dbReference>
<dbReference type="eggNOG" id="KOG2392">
    <property type="taxonomic scope" value="Eukaryota"/>
</dbReference>
<reference evidence="3" key="1">
    <citation type="submission" date="2009-12" db="EMBL/GenBank/DDBJ databases">
        <title>The Genome Sequence of Anolis carolinensis (Green Anole Lizard).</title>
        <authorList>
            <consortium name="The Genome Sequencing Platform"/>
            <person name="Di Palma F."/>
            <person name="Alfoldi J."/>
            <person name="Heiman D."/>
            <person name="Young S."/>
            <person name="Grabherr M."/>
            <person name="Johnson J."/>
            <person name="Lander E.S."/>
            <person name="Lindblad-Toh K."/>
        </authorList>
    </citation>
    <scope>NUCLEOTIDE SEQUENCE [LARGE SCALE GENOMIC DNA]</scope>
    <source>
        <strain evidence="3">JBL SC #1</strain>
    </source>
</reference>
<evidence type="ECO:0000313" key="3">
    <source>
        <dbReference type="Ensembl" id="ENSACAP00000020293.2"/>
    </source>
</evidence>
<dbReference type="InterPro" id="IPR036186">
    <property type="entry name" value="Serpin_sf"/>
</dbReference>
<evidence type="ECO:0000259" key="2">
    <source>
        <dbReference type="SMART" id="SM00093"/>
    </source>
</evidence>
<dbReference type="GeneTree" id="ENSGT00940000161205"/>
<dbReference type="PANTHER" id="PTHR11461">
    <property type="entry name" value="SERINE PROTEASE INHIBITOR, SERPIN"/>
    <property type="match status" value="1"/>
</dbReference>
<dbReference type="FunFam" id="2.30.39.10:FF:000014">
    <property type="entry name" value="Serpin family B member 9"/>
    <property type="match status" value="1"/>
</dbReference>
<comment type="similarity">
    <text evidence="1">Belongs to the serpin family. Ov-serpin subfamily.</text>
</comment>
<evidence type="ECO:0000313" key="4">
    <source>
        <dbReference type="Proteomes" id="UP000001646"/>
    </source>
</evidence>
<feature type="domain" description="Serpin" evidence="2">
    <location>
        <begin position="13"/>
        <end position="418"/>
    </location>
</feature>
<proteinExistence type="inferred from homology"/>
<dbReference type="SMART" id="SM00093">
    <property type="entry name" value="SERPIN"/>
    <property type="match status" value="1"/>
</dbReference>
<dbReference type="PANTHER" id="PTHR11461:SF61">
    <property type="entry name" value="PLASMINOGEN ACTIVATOR INHIBITOR 2"/>
    <property type="match status" value="1"/>
</dbReference>
<dbReference type="InterPro" id="IPR042185">
    <property type="entry name" value="Serpin_sf_2"/>
</dbReference>
<dbReference type="OrthoDB" id="671595at2759"/>
<dbReference type="Gene3D" id="2.30.39.10">
    <property type="entry name" value="Alpha-1-antitrypsin, domain 1"/>
    <property type="match status" value="1"/>
</dbReference>
<dbReference type="InParanoid" id="H9GTT5"/>
<dbReference type="CDD" id="cd19956">
    <property type="entry name" value="serpinB"/>
    <property type="match status" value="1"/>
</dbReference>
<dbReference type="Ensembl" id="ENSACAT00000024597.3">
    <property type="protein sequence ID" value="ENSACAP00000020293.2"/>
    <property type="gene ID" value="ENSACAG00000024865.3"/>
</dbReference>
<dbReference type="AlphaFoldDB" id="H9GTT5"/>
<dbReference type="Bgee" id="ENSACAG00000024865">
    <property type="expression patterns" value="Expressed in lung and 7 other cell types or tissues"/>
</dbReference>
<protein>
    <recommendedName>
        <fullName evidence="2">Serpin domain-containing protein</fullName>
    </recommendedName>
</protein>
<dbReference type="InterPro" id="IPR023795">
    <property type="entry name" value="Serpin_CS"/>
</dbReference>
<dbReference type="GeneID" id="100552019"/>
<dbReference type="GO" id="GO:0004867">
    <property type="term" value="F:serine-type endopeptidase inhibitor activity"/>
    <property type="evidence" value="ECO:0000318"/>
    <property type="project" value="GO_Central"/>
</dbReference>
<organism evidence="3 4">
    <name type="scientific">Anolis carolinensis</name>
    <name type="common">Green anole</name>
    <name type="synonym">American chameleon</name>
    <dbReference type="NCBI Taxonomy" id="28377"/>
    <lineage>
        <taxon>Eukaryota</taxon>
        <taxon>Metazoa</taxon>
        <taxon>Chordata</taxon>
        <taxon>Craniata</taxon>
        <taxon>Vertebrata</taxon>
        <taxon>Euteleostomi</taxon>
        <taxon>Lepidosauria</taxon>
        <taxon>Squamata</taxon>
        <taxon>Bifurcata</taxon>
        <taxon>Unidentata</taxon>
        <taxon>Episquamata</taxon>
        <taxon>Toxicofera</taxon>
        <taxon>Iguania</taxon>
        <taxon>Dactyloidae</taxon>
        <taxon>Anolis</taxon>
    </lineage>
</organism>
<gene>
    <name evidence="3" type="primary">LOC100552019</name>
</gene>
<accession>H9GTT5</accession>
<dbReference type="GO" id="GO:0005615">
    <property type="term" value="C:extracellular space"/>
    <property type="evidence" value="ECO:0000318"/>
    <property type="project" value="GO_Central"/>
</dbReference>
<name>H9GTT5_ANOCA</name>
<dbReference type="MEROPS" id="I04.007"/>
<dbReference type="STRING" id="28377.ENSACAP00000020293"/>
<dbReference type="HOGENOM" id="CLU_023330_0_2_1"/>
<sequence length="418" mass="47795">MEPLVIANTGFAIDFFKYVCKVENNKNVLFSPWSISSVMITVYLGTKGRTAEQIAKVFHFDKAGGIETMQIRSKPRAYSKLEELLNNPCISIQKFKPPVEMSSNIHSRFQALSQEINQPSKHFLLRSVHQLYGDRSVPFQTEYVRSMKAYYNTEPQTVNFQGAADEVRKEINAWVEHQTEGKIKNLLNEGSLNSLTQLILVNALYFKGNWSKTFKREDTTEKPFRLNKNTSKPVKMMFQHNIFNWNYIKELQTQILELPYLKNDLSMFILLPDDINDGSTGLEMLERTLTYEALSKWTSPEEMEEVEANVYLPKAQLEDRYELKSALSSMGVMDAFSSGQADFTGMSEKKKLVLSQVFHKCFVDINEEGTEAAASSAASVDGRSDHGAILFAADHPFLFFIRHNKTKSILFFGRFCQP</sequence>
<dbReference type="SUPFAM" id="SSF56574">
    <property type="entry name" value="Serpins"/>
    <property type="match status" value="1"/>
</dbReference>
<reference evidence="3" key="2">
    <citation type="submission" date="2025-08" db="UniProtKB">
        <authorList>
            <consortium name="Ensembl"/>
        </authorList>
    </citation>
    <scope>IDENTIFICATION</scope>
</reference>
<dbReference type="PROSITE" id="PS00284">
    <property type="entry name" value="SERPIN"/>
    <property type="match status" value="1"/>
</dbReference>
<evidence type="ECO:0000256" key="1">
    <source>
        <dbReference type="ARBA" id="ARBA00006426"/>
    </source>
</evidence>
<keyword evidence="4" id="KW-1185">Reference proteome</keyword>
<dbReference type="Proteomes" id="UP000001646">
    <property type="component" value="Unplaced"/>
</dbReference>
<reference evidence="3" key="3">
    <citation type="submission" date="2025-09" db="UniProtKB">
        <authorList>
            <consortium name="Ensembl"/>
        </authorList>
    </citation>
    <scope>IDENTIFICATION</scope>
</reference>
<dbReference type="InterPro" id="IPR000215">
    <property type="entry name" value="Serpin_fam"/>
</dbReference>
<dbReference type="InterPro" id="IPR023796">
    <property type="entry name" value="Serpin_dom"/>
</dbReference>
<dbReference type="KEGG" id="acs:100552019"/>